<evidence type="ECO:0000256" key="5">
    <source>
        <dbReference type="ARBA" id="ARBA00022989"/>
    </source>
</evidence>
<evidence type="ECO:0000256" key="6">
    <source>
        <dbReference type="ARBA" id="ARBA00023136"/>
    </source>
</evidence>
<keyword evidence="3 9" id="KW-0808">Transferase</keyword>
<evidence type="ECO:0000256" key="4">
    <source>
        <dbReference type="ARBA" id="ARBA00022692"/>
    </source>
</evidence>
<proteinExistence type="inferred from homology"/>
<evidence type="ECO:0000256" key="3">
    <source>
        <dbReference type="ARBA" id="ARBA00022679"/>
    </source>
</evidence>
<accession>A0ABV1FFD7</accession>
<comment type="similarity">
    <text evidence="2">Belongs to the bacterial sugar transferase family.</text>
</comment>
<dbReference type="RefSeq" id="WP_349164115.1">
    <property type="nucleotide sequence ID" value="NZ_JBBMFE010000003.1"/>
</dbReference>
<evidence type="ECO:0000256" key="7">
    <source>
        <dbReference type="SAM" id="Phobius"/>
    </source>
</evidence>
<feature type="transmembrane region" description="Helical" evidence="7">
    <location>
        <begin position="72"/>
        <end position="91"/>
    </location>
</feature>
<dbReference type="EMBL" id="JBBMFE010000003">
    <property type="protein sequence ID" value="MEQ2471956.1"/>
    <property type="molecule type" value="Genomic_DNA"/>
</dbReference>
<dbReference type="NCBIfam" id="TIGR03025">
    <property type="entry name" value="EPS_sugtrans"/>
    <property type="match status" value="1"/>
</dbReference>
<dbReference type="PANTHER" id="PTHR30576">
    <property type="entry name" value="COLANIC BIOSYNTHESIS UDP-GLUCOSE LIPID CARRIER TRANSFERASE"/>
    <property type="match status" value="1"/>
</dbReference>
<evidence type="ECO:0000259" key="8">
    <source>
        <dbReference type="Pfam" id="PF02397"/>
    </source>
</evidence>
<comment type="caution">
    <text evidence="9">The sequence shown here is derived from an EMBL/GenBank/DDBJ whole genome shotgun (WGS) entry which is preliminary data.</text>
</comment>
<feature type="domain" description="Bacterial sugar transferase" evidence="8">
    <location>
        <begin position="249"/>
        <end position="429"/>
    </location>
</feature>
<keyword evidence="10" id="KW-1185">Reference proteome</keyword>
<keyword evidence="4 7" id="KW-0812">Transmembrane</keyword>
<evidence type="ECO:0000313" key="10">
    <source>
        <dbReference type="Proteomes" id="UP001438008"/>
    </source>
</evidence>
<keyword evidence="6 7" id="KW-0472">Membrane</keyword>
<feature type="transmembrane region" description="Helical" evidence="7">
    <location>
        <begin position="12"/>
        <end position="30"/>
    </location>
</feature>
<evidence type="ECO:0000256" key="1">
    <source>
        <dbReference type="ARBA" id="ARBA00004141"/>
    </source>
</evidence>
<feature type="transmembrane region" description="Helical" evidence="7">
    <location>
        <begin position="254"/>
        <end position="278"/>
    </location>
</feature>
<evidence type="ECO:0000256" key="2">
    <source>
        <dbReference type="ARBA" id="ARBA00006464"/>
    </source>
</evidence>
<evidence type="ECO:0000313" key="9">
    <source>
        <dbReference type="EMBL" id="MEQ2471956.1"/>
    </source>
</evidence>
<dbReference type="Pfam" id="PF02397">
    <property type="entry name" value="Bac_transf"/>
    <property type="match status" value="1"/>
</dbReference>
<sequence>MKKTILMRGMKVLNVAASIALFAFGWYGYYASGRYPGLTESGMLICAFYAILLVIMRRVYNAYDVGGSRVSELIYSLSLSDVIVSGIVYVVASVSGVALLNPLPLLGIVVLQGIWNAVWSLAANKVYFRIHKAKKTVIIYEEDNDLKKLEEIKYFSSKFDVQKYMKNPVDDIHAIIREIEGYDVVFVAGIPATLRNGIVKYCVEQNVQGYIAPHVGDVIMAGATYMQMFSVPLVRVRRSQPSPEYLFIKRAFDIFVSLIGIIVTSPVMLVTAIAIMAYDHGPALYKQVRLTKDGREFKILKFRSMRVNAEKDGVARLASAHDDRITPVGHFIRACRLDELPQLFNILKGDMTIVGPRPERPEIAAQYEEEMPAFNLRLQVKAGLTGFAQVEGRYNTTPYDKLQMDLMYINSMSVSEDLRLMFATVKILFIKDSTEGIADGQVTASVAVENGKNVSTIK</sequence>
<reference evidence="9 10" key="1">
    <citation type="submission" date="2024-03" db="EMBL/GenBank/DDBJ databases">
        <title>Human intestinal bacterial collection.</title>
        <authorList>
            <person name="Pauvert C."/>
            <person name="Hitch T.C.A."/>
            <person name="Clavel T."/>
        </authorList>
    </citation>
    <scope>NUCLEOTIDE SEQUENCE [LARGE SCALE GENOMIC DNA]</scope>
    <source>
        <strain evidence="9 10">CLA-AA-H132</strain>
    </source>
</reference>
<keyword evidence="5 7" id="KW-1133">Transmembrane helix</keyword>
<dbReference type="Proteomes" id="UP001438008">
    <property type="component" value="Unassembled WGS sequence"/>
</dbReference>
<gene>
    <name evidence="9" type="ORF">WMO29_05550</name>
</gene>
<protein>
    <submittedName>
        <fullName evidence="9">Sugar transferase</fullName>
        <ecNumber evidence="9">2.7.8.-</ecNumber>
    </submittedName>
</protein>
<dbReference type="GO" id="GO:0016740">
    <property type="term" value="F:transferase activity"/>
    <property type="evidence" value="ECO:0007669"/>
    <property type="project" value="UniProtKB-KW"/>
</dbReference>
<feature type="transmembrane region" description="Helical" evidence="7">
    <location>
        <begin position="42"/>
        <end position="60"/>
    </location>
</feature>
<comment type="subcellular location">
    <subcellularLocation>
        <location evidence="1">Membrane</location>
        <topology evidence="1">Multi-pass membrane protein</topology>
    </subcellularLocation>
</comment>
<dbReference type="InterPro" id="IPR017475">
    <property type="entry name" value="EPS_sugar_tfrase"/>
</dbReference>
<feature type="transmembrane region" description="Helical" evidence="7">
    <location>
        <begin position="103"/>
        <end position="122"/>
    </location>
</feature>
<dbReference type="InterPro" id="IPR003362">
    <property type="entry name" value="Bact_transf"/>
</dbReference>
<dbReference type="EC" id="2.7.8.-" evidence="9"/>
<organism evidence="9 10">
    <name type="scientific">Laedolimicola intestinihominis</name>
    <dbReference type="NCBI Taxonomy" id="3133166"/>
    <lineage>
        <taxon>Bacteria</taxon>
        <taxon>Bacillati</taxon>
        <taxon>Bacillota</taxon>
        <taxon>Clostridia</taxon>
        <taxon>Lachnospirales</taxon>
        <taxon>Lachnospiraceae</taxon>
        <taxon>Laedolimicola</taxon>
    </lineage>
</organism>
<name>A0ABV1FFD7_9FIRM</name>
<dbReference type="PANTHER" id="PTHR30576:SF0">
    <property type="entry name" value="UNDECAPRENYL-PHOSPHATE N-ACETYLGALACTOSAMINYL 1-PHOSPHATE TRANSFERASE-RELATED"/>
    <property type="match status" value="1"/>
</dbReference>